<keyword evidence="4" id="KW-0028">Amino-acid biosynthesis</keyword>
<dbReference type="InterPro" id="IPR053790">
    <property type="entry name" value="P5CR-like_CS"/>
</dbReference>
<dbReference type="HAMAP" id="MF_01925">
    <property type="entry name" value="P5C_reductase"/>
    <property type="match status" value="1"/>
</dbReference>
<dbReference type="GO" id="GO:0004735">
    <property type="term" value="F:pyrroline-5-carboxylate reductase activity"/>
    <property type="evidence" value="ECO:0007669"/>
    <property type="project" value="UniProtKB-UniRule"/>
</dbReference>
<comment type="catalytic activity">
    <reaction evidence="4">
        <text>L-proline + NAD(+) = (S)-1-pyrroline-5-carboxylate + NADH + 2 H(+)</text>
        <dbReference type="Rhea" id="RHEA:14105"/>
        <dbReference type="ChEBI" id="CHEBI:15378"/>
        <dbReference type="ChEBI" id="CHEBI:17388"/>
        <dbReference type="ChEBI" id="CHEBI:57540"/>
        <dbReference type="ChEBI" id="CHEBI:57945"/>
        <dbReference type="ChEBI" id="CHEBI:60039"/>
        <dbReference type="EC" id="1.5.1.2"/>
    </reaction>
</comment>
<dbReference type="GO" id="GO:0055129">
    <property type="term" value="P:L-proline biosynthetic process"/>
    <property type="evidence" value="ECO:0007669"/>
    <property type="project" value="UniProtKB-UniRule"/>
</dbReference>
<comment type="subcellular location">
    <subcellularLocation>
        <location evidence="4">Cytoplasm</location>
    </subcellularLocation>
</comment>
<dbReference type="UniPathway" id="UPA00098">
    <property type="reaction ID" value="UER00361"/>
</dbReference>
<dbReference type="Pfam" id="PF03807">
    <property type="entry name" value="F420_oxidored"/>
    <property type="match status" value="1"/>
</dbReference>
<dbReference type="PIRSF" id="PIRSF000193">
    <property type="entry name" value="Pyrrol-5-carb_rd"/>
    <property type="match status" value="1"/>
</dbReference>
<evidence type="ECO:0000256" key="5">
    <source>
        <dbReference type="PIRSR" id="PIRSR000193-1"/>
    </source>
</evidence>
<evidence type="ECO:0000259" key="7">
    <source>
        <dbReference type="Pfam" id="PF14748"/>
    </source>
</evidence>
<evidence type="ECO:0000256" key="4">
    <source>
        <dbReference type="HAMAP-Rule" id="MF_01925"/>
    </source>
</evidence>
<comment type="pathway">
    <text evidence="4">Amino-acid biosynthesis; L-proline biosynthesis; L-proline from L-glutamate 5-semialdehyde: step 1/1.</text>
</comment>
<evidence type="ECO:0000256" key="1">
    <source>
        <dbReference type="ARBA" id="ARBA00005525"/>
    </source>
</evidence>
<comment type="function">
    <text evidence="4">Catalyzes the reduction of 1-pyrroline-5-carboxylate (PCA) to L-proline.</text>
</comment>
<dbReference type="PANTHER" id="PTHR11645:SF0">
    <property type="entry name" value="PYRROLINE-5-CARBOXYLATE REDUCTASE 3"/>
    <property type="match status" value="1"/>
</dbReference>
<dbReference type="SUPFAM" id="SSF48179">
    <property type="entry name" value="6-phosphogluconate dehydrogenase C-terminal domain-like"/>
    <property type="match status" value="1"/>
</dbReference>
<name>A0A7W9BFR1_9SPHN</name>
<gene>
    <name evidence="4" type="primary">proC</name>
    <name evidence="8" type="ORF">FHS94_002893</name>
</gene>
<keyword evidence="4" id="KW-0963">Cytoplasm</keyword>
<evidence type="ECO:0000313" key="8">
    <source>
        <dbReference type="EMBL" id="MBB5716036.1"/>
    </source>
</evidence>
<keyword evidence="3 4" id="KW-0560">Oxidoreductase</keyword>
<comment type="caution">
    <text evidence="8">The sequence shown here is derived from an EMBL/GenBank/DDBJ whole genome shotgun (WGS) entry which is preliminary data.</text>
</comment>
<dbReference type="Gene3D" id="3.40.50.720">
    <property type="entry name" value="NAD(P)-binding Rossmann-like Domain"/>
    <property type="match status" value="1"/>
</dbReference>
<feature type="binding site" evidence="5">
    <location>
        <begin position="74"/>
        <end position="77"/>
    </location>
    <ligand>
        <name>NADP(+)</name>
        <dbReference type="ChEBI" id="CHEBI:58349"/>
    </ligand>
</feature>
<protein>
    <recommendedName>
        <fullName evidence="4">Pyrroline-5-carboxylate reductase</fullName>
        <shortName evidence="4">P5C reductase</shortName>
        <shortName evidence="4">P5CR</shortName>
        <ecNumber evidence="4">1.5.1.2</ecNumber>
    </recommendedName>
    <alternativeName>
        <fullName evidence="4">PCA reductase</fullName>
    </alternativeName>
</protein>
<accession>A0A7W9BFR1</accession>
<dbReference type="RefSeq" id="WP_184058904.1">
    <property type="nucleotide sequence ID" value="NZ_JACIJK010000008.1"/>
</dbReference>
<dbReference type="EMBL" id="JACIJK010000008">
    <property type="protein sequence ID" value="MBB5716036.1"/>
    <property type="molecule type" value="Genomic_DNA"/>
</dbReference>
<dbReference type="InterPro" id="IPR000304">
    <property type="entry name" value="Pyrroline-COOH_reductase"/>
</dbReference>
<dbReference type="AlphaFoldDB" id="A0A7W9BFR1"/>
<dbReference type="InterPro" id="IPR008927">
    <property type="entry name" value="6-PGluconate_DH-like_C_sf"/>
</dbReference>
<proteinExistence type="inferred from homology"/>
<dbReference type="Proteomes" id="UP000546200">
    <property type="component" value="Unassembled WGS sequence"/>
</dbReference>
<organism evidence="8 9">
    <name type="scientific">Sphingomonas aerophila</name>
    <dbReference type="NCBI Taxonomy" id="1344948"/>
    <lineage>
        <taxon>Bacteria</taxon>
        <taxon>Pseudomonadati</taxon>
        <taxon>Pseudomonadota</taxon>
        <taxon>Alphaproteobacteria</taxon>
        <taxon>Sphingomonadales</taxon>
        <taxon>Sphingomonadaceae</taxon>
        <taxon>Sphingomonas</taxon>
    </lineage>
</organism>
<evidence type="ECO:0000259" key="6">
    <source>
        <dbReference type="Pfam" id="PF03807"/>
    </source>
</evidence>
<evidence type="ECO:0000256" key="2">
    <source>
        <dbReference type="ARBA" id="ARBA00022857"/>
    </source>
</evidence>
<sequence length="275" mass="28308">MNASLADVGRVLMVGCGNMGGAMLTRWIDAGLSPDKVTVLTPSGRAVPDGVQMVREFRGGSSTGTATFDTVILAMKPQQLAQVHARDLGLLAPKLLISILAGVEVGTLARLWPNATIVRAMPNLPVAIGKGVVGLHTVAASAEVRAVTDTLMTPLGLCEWIDDEGLFDVLTALAGSGPAFLFRFIDALGAAGIELGLSPDQASRLALATVAGSAIMASAAHEAPGELANKVASKGGSTGEGLDVLDRDHALVELLRRTLDAATRRNREMAAAARG</sequence>
<dbReference type="InterPro" id="IPR036291">
    <property type="entry name" value="NAD(P)-bd_dom_sf"/>
</dbReference>
<feature type="domain" description="Pyrroline-5-carboxylate reductase catalytic N-terminal" evidence="6">
    <location>
        <begin position="12"/>
        <end position="102"/>
    </location>
</feature>
<keyword evidence="2 4" id="KW-0521">NADP</keyword>
<feature type="domain" description="Pyrroline-5-carboxylate reductase dimerisation" evidence="7">
    <location>
        <begin position="164"/>
        <end position="269"/>
    </location>
</feature>
<keyword evidence="4" id="KW-0641">Proline biosynthesis</keyword>
<dbReference type="Pfam" id="PF14748">
    <property type="entry name" value="P5CR_dimer"/>
    <property type="match status" value="1"/>
</dbReference>
<evidence type="ECO:0000256" key="3">
    <source>
        <dbReference type="ARBA" id="ARBA00023002"/>
    </source>
</evidence>
<dbReference type="Gene3D" id="1.10.3730.10">
    <property type="entry name" value="ProC C-terminal domain-like"/>
    <property type="match status" value="1"/>
</dbReference>
<dbReference type="InterPro" id="IPR029036">
    <property type="entry name" value="P5CR_dimer"/>
</dbReference>
<dbReference type="SUPFAM" id="SSF51735">
    <property type="entry name" value="NAD(P)-binding Rossmann-fold domains"/>
    <property type="match status" value="1"/>
</dbReference>
<comment type="similarity">
    <text evidence="1 4">Belongs to the pyrroline-5-carboxylate reductase family.</text>
</comment>
<dbReference type="EC" id="1.5.1.2" evidence="4"/>
<dbReference type="PANTHER" id="PTHR11645">
    <property type="entry name" value="PYRROLINE-5-CARBOXYLATE REDUCTASE"/>
    <property type="match status" value="1"/>
</dbReference>
<dbReference type="FunFam" id="1.10.3730.10:FF:000001">
    <property type="entry name" value="Pyrroline-5-carboxylate reductase"/>
    <property type="match status" value="1"/>
</dbReference>
<evidence type="ECO:0000313" key="9">
    <source>
        <dbReference type="Proteomes" id="UP000546200"/>
    </source>
</evidence>
<dbReference type="InterPro" id="IPR028939">
    <property type="entry name" value="P5C_Rdtase_cat_N"/>
</dbReference>
<keyword evidence="9" id="KW-1185">Reference proteome</keyword>
<dbReference type="GO" id="GO:0005737">
    <property type="term" value="C:cytoplasm"/>
    <property type="evidence" value="ECO:0007669"/>
    <property type="project" value="UniProtKB-SubCell"/>
</dbReference>
<comment type="catalytic activity">
    <reaction evidence="4">
        <text>L-proline + NADP(+) = (S)-1-pyrroline-5-carboxylate + NADPH + 2 H(+)</text>
        <dbReference type="Rhea" id="RHEA:14109"/>
        <dbReference type="ChEBI" id="CHEBI:15378"/>
        <dbReference type="ChEBI" id="CHEBI:17388"/>
        <dbReference type="ChEBI" id="CHEBI:57783"/>
        <dbReference type="ChEBI" id="CHEBI:58349"/>
        <dbReference type="ChEBI" id="CHEBI:60039"/>
        <dbReference type="EC" id="1.5.1.2"/>
    </reaction>
</comment>
<reference evidence="8 9" key="1">
    <citation type="submission" date="2020-08" db="EMBL/GenBank/DDBJ databases">
        <title>Genomic Encyclopedia of Type Strains, Phase IV (KMG-IV): sequencing the most valuable type-strain genomes for metagenomic binning, comparative biology and taxonomic classification.</title>
        <authorList>
            <person name="Goeker M."/>
        </authorList>
    </citation>
    <scope>NUCLEOTIDE SEQUENCE [LARGE SCALE GENOMIC DNA]</scope>
    <source>
        <strain evidence="8 9">DSM 100044</strain>
    </source>
</reference>
<dbReference type="PROSITE" id="PS00521">
    <property type="entry name" value="P5CR"/>
    <property type="match status" value="1"/>
</dbReference>